<dbReference type="EMBL" id="BAABIW010000001">
    <property type="protein sequence ID" value="GAA5016271.1"/>
    <property type="molecule type" value="Genomic_DNA"/>
</dbReference>
<dbReference type="SUPFAM" id="SSF46785">
    <property type="entry name" value="Winged helix' DNA-binding domain"/>
    <property type="match status" value="1"/>
</dbReference>
<proteinExistence type="predicted"/>
<evidence type="ECO:0000313" key="2">
    <source>
        <dbReference type="EMBL" id="GAA5016271.1"/>
    </source>
</evidence>
<protein>
    <recommendedName>
        <fullName evidence="4">ArsR family transcriptional regulator</fullName>
    </recommendedName>
</protein>
<comment type="caution">
    <text evidence="2">The sequence shown here is derived from an EMBL/GenBank/DDBJ whole genome shotgun (WGS) entry which is preliminary data.</text>
</comment>
<dbReference type="Proteomes" id="UP001500427">
    <property type="component" value="Unassembled WGS sequence"/>
</dbReference>
<feature type="region of interest" description="Disordered" evidence="1">
    <location>
        <begin position="236"/>
        <end position="288"/>
    </location>
</feature>
<dbReference type="Pfam" id="PF12840">
    <property type="entry name" value="HTH_20"/>
    <property type="match status" value="1"/>
</dbReference>
<organism evidence="2 3">
    <name type="scientific">Terrabacter aeriphilus</name>
    <dbReference type="NCBI Taxonomy" id="515662"/>
    <lineage>
        <taxon>Bacteria</taxon>
        <taxon>Bacillati</taxon>
        <taxon>Actinomycetota</taxon>
        <taxon>Actinomycetes</taxon>
        <taxon>Micrococcales</taxon>
        <taxon>Intrasporangiaceae</taxon>
        <taxon>Terrabacter</taxon>
    </lineage>
</organism>
<evidence type="ECO:0000313" key="3">
    <source>
        <dbReference type="Proteomes" id="UP001500427"/>
    </source>
</evidence>
<feature type="region of interest" description="Disordered" evidence="1">
    <location>
        <begin position="1"/>
        <end position="29"/>
    </location>
</feature>
<dbReference type="InterPro" id="IPR036390">
    <property type="entry name" value="WH_DNA-bd_sf"/>
</dbReference>
<dbReference type="InterPro" id="IPR011991">
    <property type="entry name" value="ArsR-like_HTH"/>
</dbReference>
<sequence length="288" mass="29769">MFFDEHAPRETKDGDDGQPVSPLESRTRSRVLHAVSADGPITAAELGRSLDLTPAAVRRHLDALVEQGAVEPHEPVGGRRGRGRPARAYVVSDAGHGALEADYDALAVEVLRYLEGHAGPNAVTDFARTRVAALESRYADRLAAAGEDPTARTAALVEALSEDGFAATARPVGTGGLTGVQLCQGHCPVQHVAAEFPAFCEAETDAFSRLLGVHVQRLATLAGGHHVCTTFVPTGGLAGRGRKTPPPAAVAPAGGPDAGSTPSTLPTTSTTVTTARTDTLTHVKEGSS</sequence>
<name>A0ABP9J1W9_9MICO</name>
<keyword evidence="3" id="KW-1185">Reference proteome</keyword>
<feature type="compositionally biased region" description="Low complexity" evidence="1">
    <location>
        <begin position="250"/>
        <end position="278"/>
    </location>
</feature>
<feature type="compositionally biased region" description="Basic and acidic residues" evidence="1">
    <location>
        <begin position="1"/>
        <end position="15"/>
    </location>
</feature>
<dbReference type="InterPro" id="IPR036388">
    <property type="entry name" value="WH-like_DNA-bd_sf"/>
</dbReference>
<dbReference type="CDD" id="cd00090">
    <property type="entry name" value="HTH_ARSR"/>
    <property type="match status" value="1"/>
</dbReference>
<reference evidence="3" key="1">
    <citation type="journal article" date="2019" name="Int. J. Syst. Evol. Microbiol.">
        <title>The Global Catalogue of Microorganisms (GCM) 10K type strain sequencing project: providing services to taxonomists for standard genome sequencing and annotation.</title>
        <authorList>
            <consortium name="The Broad Institute Genomics Platform"/>
            <consortium name="The Broad Institute Genome Sequencing Center for Infectious Disease"/>
            <person name="Wu L."/>
            <person name="Ma J."/>
        </authorList>
    </citation>
    <scope>NUCLEOTIDE SEQUENCE [LARGE SCALE GENOMIC DNA]</scope>
    <source>
        <strain evidence="3">JCM 17687</strain>
    </source>
</reference>
<evidence type="ECO:0000256" key="1">
    <source>
        <dbReference type="SAM" id="MobiDB-lite"/>
    </source>
</evidence>
<feature type="compositionally biased region" description="Basic and acidic residues" evidence="1">
    <location>
        <begin position="279"/>
        <end position="288"/>
    </location>
</feature>
<accession>A0ABP9J1W9</accession>
<gene>
    <name evidence="2" type="ORF">GCM10023258_01680</name>
</gene>
<evidence type="ECO:0008006" key="4">
    <source>
        <dbReference type="Google" id="ProtNLM"/>
    </source>
</evidence>
<dbReference type="Gene3D" id="1.10.10.10">
    <property type="entry name" value="Winged helix-like DNA-binding domain superfamily/Winged helix DNA-binding domain"/>
    <property type="match status" value="1"/>
</dbReference>